<evidence type="ECO:0000313" key="2">
    <source>
        <dbReference type="EMBL" id="MDF3293043.1"/>
    </source>
</evidence>
<sequence length="92" mass="9675">MIVRILGEGQCEIAGTHLEKPDELESGVRSAAESGDELEFANALRALLNAARNLGVSLPNDTRTPSDLALPDEATGHSRVLAGLADRGLSPR</sequence>
<keyword evidence="3" id="KW-1185">Reference proteome</keyword>
<evidence type="ECO:0000259" key="1">
    <source>
        <dbReference type="Pfam" id="PF22743"/>
    </source>
</evidence>
<dbReference type="Pfam" id="PF22743">
    <property type="entry name" value="PspAA"/>
    <property type="match status" value="1"/>
</dbReference>
<evidence type="ECO:0000313" key="3">
    <source>
        <dbReference type="Proteomes" id="UP001216579"/>
    </source>
</evidence>
<feature type="domain" description="PspA-associated" evidence="1">
    <location>
        <begin position="1"/>
        <end position="91"/>
    </location>
</feature>
<protein>
    <recommendedName>
        <fullName evidence="1">PspA-associated domain-containing protein</fullName>
    </recommendedName>
</protein>
<gene>
    <name evidence="2" type="ORF">P3G67_28275</name>
</gene>
<dbReference type="RefSeq" id="WP_276096015.1">
    <property type="nucleotide sequence ID" value="NZ_JARJBC010000022.1"/>
</dbReference>
<comment type="caution">
    <text evidence="2">The sequence shown here is derived from an EMBL/GenBank/DDBJ whole genome shotgun (WGS) entry which is preliminary data.</text>
</comment>
<name>A0ABT5ZT81_9ACTN</name>
<reference evidence="2 3" key="1">
    <citation type="submission" date="2023-03" db="EMBL/GenBank/DDBJ databases">
        <title>Draft genome sequence of Streptomyces sp. RB6PN23 isolated from peat swamp forest in Thailand.</title>
        <authorList>
            <person name="Klaysubun C."/>
            <person name="Duangmal K."/>
        </authorList>
    </citation>
    <scope>NUCLEOTIDE SEQUENCE [LARGE SCALE GENOMIC DNA]</scope>
    <source>
        <strain evidence="2 3">RB6PN23</strain>
    </source>
</reference>
<dbReference type="InterPro" id="IPR054437">
    <property type="entry name" value="PspA-assoc_dom"/>
</dbReference>
<dbReference type="EMBL" id="JARJBC010000022">
    <property type="protein sequence ID" value="MDF3293043.1"/>
    <property type="molecule type" value="Genomic_DNA"/>
</dbReference>
<accession>A0ABT5ZT81</accession>
<dbReference type="Proteomes" id="UP001216579">
    <property type="component" value="Unassembled WGS sequence"/>
</dbReference>
<organism evidence="2 3">
    <name type="scientific">Streptomyces silvisoli</name>
    <dbReference type="NCBI Taxonomy" id="3034235"/>
    <lineage>
        <taxon>Bacteria</taxon>
        <taxon>Bacillati</taxon>
        <taxon>Actinomycetota</taxon>
        <taxon>Actinomycetes</taxon>
        <taxon>Kitasatosporales</taxon>
        <taxon>Streptomycetaceae</taxon>
        <taxon>Streptomyces</taxon>
    </lineage>
</organism>
<proteinExistence type="predicted"/>